<dbReference type="GO" id="GO:0003824">
    <property type="term" value="F:catalytic activity"/>
    <property type="evidence" value="ECO:0007669"/>
    <property type="project" value="InterPro"/>
</dbReference>
<gene>
    <name evidence="3" type="ORF">DFJ68_0825</name>
</gene>
<dbReference type="SUPFAM" id="SSF50800">
    <property type="entry name" value="PK beta-barrel domain-like"/>
    <property type="match status" value="1"/>
</dbReference>
<dbReference type="GO" id="GO:0030170">
    <property type="term" value="F:pyridoxal phosphate binding"/>
    <property type="evidence" value="ECO:0007669"/>
    <property type="project" value="InterPro"/>
</dbReference>
<dbReference type="PANTHER" id="PTHR30212">
    <property type="entry name" value="PROTEIN YIIM"/>
    <property type="match status" value="1"/>
</dbReference>
<sequence>MTAAARVLSVNVGRPRPNPHKRLRETGIHKEPVEALDVRDPGPKRGGLGSGVVGDTIGDTRHHGGVTQAVYAYAAEDLRWWGEQLGRDLPAGLFGENLTTEGLDLTHALVGETWRLTSEGSDEVVLRVEAPRIPCATFAGVMQERGWVKRFTAEGRTGAYLSVVRAGTIGSGAAVDVSRPGHDVDLLTVFRGLTGDLDAARRVVEAKVLHPSEHADLERVVGARTD</sequence>
<dbReference type="PANTHER" id="PTHR30212:SF2">
    <property type="entry name" value="PROTEIN YIIM"/>
    <property type="match status" value="1"/>
</dbReference>
<dbReference type="EMBL" id="RBXT01000001">
    <property type="protein sequence ID" value="RKT77404.1"/>
    <property type="molecule type" value="Genomic_DNA"/>
</dbReference>
<dbReference type="InterPro" id="IPR005302">
    <property type="entry name" value="MoCF_Sase_C"/>
</dbReference>
<comment type="caution">
    <text evidence="3">The sequence shown here is derived from an EMBL/GenBank/DDBJ whole genome shotgun (WGS) entry which is preliminary data.</text>
</comment>
<accession>A0A495XX43</accession>
<organism evidence="3 4">
    <name type="scientific">Terracoccus luteus</name>
    <dbReference type="NCBI Taxonomy" id="53356"/>
    <lineage>
        <taxon>Bacteria</taxon>
        <taxon>Bacillati</taxon>
        <taxon>Actinomycetota</taxon>
        <taxon>Actinomycetes</taxon>
        <taxon>Micrococcales</taxon>
        <taxon>Intrasporangiaceae</taxon>
        <taxon>Terracoccus</taxon>
    </lineage>
</organism>
<feature type="domain" description="MOSC" evidence="2">
    <location>
        <begin position="36"/>
        <end position="178"/>
    </location>
</feature>
<protein>
    <submittedName>
        <fullName evidence="3">MOSC domain-containing protein YiiM</fullName>
    </submittedName>
</protein>
<dbReference type="Proteomes" id="UP000278440">
    <property type="component" value="Unassembled WGS sequence"/>
</dbReference>
<reference evidence="3 4" key="1">
    <citation type="submission" date="2018-10" db="EMBL/GenBank/DDBJ databases">
        <title>Sequencing the genomes of 1000 actinobacteria strains.</title>
        <authorList>
            <person name="Klenk H.-P."/>
        </authorList>
    </citation>
    <scope>NUCLEOTIDE SEQUENCE [LARGE SCALE GENOMIC DNA]</scope>
    <source>
        <strain evidence="3 4">DSM 44267</strain>
    </source>
</reference>
<dbReference type="OrthoDB" id="9786134at2"/>
<evidence type="ECO:0000256" key="1">
    <source>
        <dbReference type="SAM" id="MobiDB-lite"/>
    </source>
</evidence>
<name>A0A495XX43_9MICO</name>
<dbReference type="RefSeq" id="WP_121031259.1">
    <property type="nucleotide sequence ID" value="NZ_RBXT01000001.1"/>
</dbReference>
<dbReference type="Gene3D" id="2.40.33.20">
    <property type="entry name" value="PK beta-barrel domain-like"/>
    <property type="match status" value="1"/>
</dbReference>
<feature type="region of interest" description="Disordered" evidence="1">
    <location>
        <begin position="1"/>
        <end position="23"/>
    </location>
</feature>
<evidence type="ECO:0000313" key="4">
    <source>
        <dbReference type="Proteomes" id="UP000278440"/>
    </source>
</evidence>
<dbReference type="Pfam" id="PF03473">
    <property type="entry name" value="MOSC"/>
    <property type="match status" value="1"/>
</dbReference>
<keyword evidence="4" id="KW-1185">Reference proteome</keyword>
<dbReference type="InterPro" id="IPR011037">
    <property type="entry name" value="Pyrv_Knase-like_insert_dom_sf"/>
</dbReference>
<evidence type="ECO:0000313" key="3">
    <source>
        <dbReference type="EMBL" id="RKT77404.1"/>
    </source>
</evidence>
<dbReference type="AlphaFoldDB" id="A0A495XX43"/>
<dbReference type="PROSITE" id="PS51340">
    <property type="entry name" value="MOSC"/>
    <property type="match status" value="1"/>
</dbReference>
<dbReference type="InterPro" id="IPR052353">
    <property type="entry name" value="Benzoxazolinone_Detox_Enz"/>
</dbReference>
<dbReference type="GO" id="GO:0030151">
    <property type="term" value="F:molybdenum ion binding"/>
    <property type="evidence" value="ECO:0007669"/>
    <property type="project" value="InterPro"/>
</dbReference>
<proteinExistence type="predicted"/>
<evidence type="ECO:0000259" key="2">
    <source>
        <dbReference type="PROSITE" id="PS51340"/>
    </source>
</evidence>